<proteinExistence type="predicted"/>
<organism evidence="2 3">
    <name type="scientific">Natronorubrum halalkaliphilum</name>
    <dbReference type="NCBI Taxonomy" id="2691917"/>
    <lineage>
        <taxon>Archaea</taxon>
        <taxon>Methanobacteriati</taxon>
        <taxon>Methanobacteriota</taxon>
        <taxon>Stenosarchaea group</taxon>
        <taxon>Halobacteria</taxon>
        <taxon>Halobacteriales</taxon>
        <taxon>Natrialbaceae</taxon>
        <taxon>Natronorubrum</taxon>
    </lineage>
</organism>
<dbReference type="Proteomes" id="UP000434101">
    <property type="component" value="Unassembled WGS sequence"/>
</dbReference>
<evidence type="ECO:0000256" key="1">
    <source>
        <dbReference type="SAM" id="Phobius"/>
    </source>
</evidence>
<dbReference type="AlphaFoldDB" id="A0A6B0VI21"/>
<reference evidence="2 3" key="1">
    <citation type="submission" date="2020-01" db="EMBL/GenBank/DDBJ databases">
        <title>Natronorubrum sp. JWXQ-INN 674 isolated from Inner Mongolia Autonomous Region of China.</title>
        <authorList>
            <person name="Xue Q."/>
        </authorList>
    </citation>
    <scope>NUCLEOTIDE SEQUENCE [LARGE SCALE GENOMIC DNA]</scope>
    <source>
        <strain evidence="2 3">JWXQ-INN-674</strain>
    </source>
</reference>
<evidence type="ECO:0000313" key="3">
    <source>
        <dbReference type="Proteomes" id="UP000434101"/>
    </source>
</evidence>
<keyword evidence="1" id="KW-0812">Transmembrane</keyword>
<evidence type="ECO:0000313" key="2">
    <source>
        <dbReference type="EMBL" id="MXV60705.1"/>
    </source>
</evidence>
<feature type="transmembrane region" description="Helical" evidence="1">
    <location>
        <begin position="12"/>
        <end position="29"/>
    </location>
</feature>
<keyword evidence="1" id="KW-0472">Membrane</keyword>
<comment type="caution">
    <text evidence="2">The sequence shown here is derived from an EMBL/GenBank/DDBJ whole genome shotgun (WGS) entry which is preliminary data.</text>
</comment>
<accession>A0A6B0VI21</accession>
<gene>
    <name evidence="2" type="ORF">GS429_01190</name>
</gene>
<protein>
    <submittedName>
        <fullName evidence="2">Uncharacterized protein</fullName>
    </submittedName>
</protein>
<dbReference type="EMBL" id="WUYX01000004">
    <property type="protein sequence ID" value="MXV60705.1"/>
    <property type="molecule type" value="Genomic_DNA"/>
</dbReference>
<name>A0A6B0VI21_9EURY</name>
<feature type="transmembrane region" description="Helical" evidence="1">
    <location>
        <begin position="35"/>
        <end position="55"/>
    </location>
</feature>
<keyword evidence="3" id="KW-1185">Reference proteome</keyword>
<sequence>MPVLEQLDWTERLTVAVTATFLVTLALTVRVADPIAWVLWGVAMVLLSGGVLVAVNRSDSSA</sequence>
<keyword evidence="1" id="KW-1133">Transmembrane helix</keyword>